<reference evidence="1" key="1">
    <citation type="submission" date="2019-08" db="EMBL/GenBank/DDBJ databases">
        <authorList>
            <person name="Kucharzyk K."/>
            <person name="Murdoch R.W."/>
            <person name="Higgins S."/>
            <person name="Loffler F."/>
        </authorList>
    </citation>
    <scope>NUCLEOTIDE SEQUENCE</scope>
</reference>
<sequence>MPSVFDDGLDMQGTVNAEDALVVHMDVVVPVQFVPYPAVSHIRMRLMDLLNLARDSLVL</sequence>
<name>A0A645H9H3_9ZZZZ</name>
<protein>
    <submittedName>
        <fullName evidence="1">Uncharacterized protein</fullName>
    </submittedName>
</protein>
<proteinExistence type="predicted"/>
<comment type="caution">
    <text evidence="1">The sequence shown here is derived from an EMBL/GenBank/DDBJ whole genome shotgun (WGS) entry which is preliminary data.</text>
</comment>
<dbReference type="EMBL" id="VSSQ01088877">
    <property type="protein sequence ID" value="MPN35350.1"/>
    <property type="molecule type" value="Genomic_DNA"/>
</dbReference>
<organism evidence="1">
    <name type="scientific">bioreactor metagenome</name>
    <dbReference type="NCBI Taxonomy" id="1076179"/>
    <lineage>
        <taxon>unclassified sequences</taxon>
        <taxon>metagenomes</taxon>
        <taxon>ecological metagenomes</taxon>
    </lineage>
</organism>
<accession>A0A645H9H3</accession>
<dbReference type="AlphaFoldDB" id="A0A645H9H3"/>
<evidence type="ECO:0000313" key="1">
    <source>
        <dbReference type="EMBL" id="MPN35350.1"/>
    </source>
</evidence>
<gene>
    <name evidence="1" type="ORF">SDC9_182848</name>
</gene>